<evidence type="ECO:0000313" key="2">
    <source>
        <dbReference type="Proteomes" id="UP000008983"/>
    </source>
</evidence>
<dbReference type="EMBL" id="GL983540">
    <property type="protein sequence ID" value="EGR32943.1"/>
    <property type="molecule type" value="Genomic_DNA"/>
</dbReference>
<reference evidence="1 2" key="1">
    <citation type="submission" date="2011-07" db="EMBL/GenBank/DDBJ databases">
        <authorList>
            <person name="Coyne R."/>
            <person name="Brami D."/>
            <person name="Johnson J."/>
            <person name="Hostetler J."/>
            <person name="Hannick L."/>
            <person name="Clark T."/>
            <person name="Cassidy-Hanley D."/>
            <person name="Inman J."/>
        </authorList>
    </citation>
    <scope>NUCLEOTIDE SEQUENCE [LARGE SCALE GENOMIC DNA]</scope>
    <source>
        <strain evidence="1 2">G5</strain>
    </source>
</reference>
<dbReference type="RefSeq" id="XP_004036929.1">
    <property type="nucleotide sequence ID" value="XM_004036881.1"/>
</dbReference>
<evidence type="ECO:0000313" key="1">
    <source>
        <dbReference type="EMBL" id="EGR32943.1"/>
    </source>
</evidence>
<accession>G0QPA6</accession>
<keyword evidence="2" id="KW-1185">Reference proteome</keyword>
<protein>
    <submittedName>
        <fullName evidence="1">Uncharacterized protein</fullName>
    </submittedName>
</protein>
<dbReference type="InParanoid" id="G0QPA6"/>
<dbReference type="AlphaFoldDB" id="G0QPA6"/>
<organism evidence="1 2">
    <name type="scientific">Ichthyophthirius multifiliis</name>
    <name type="common">White spot disease agent</name>
    <name type="synonym">Ich</name>
    <dbReference type="NCBI Taxonomy" id="5932"/>
    <lineage>
        <taxon>Eukaryota</taxon>
        <taxon>Sar</taxon>
        <taxon>Alveolata</taxon>
        <taxon>Ciliophora</taxon>
        <taxon>Intramacronucleata</taxon>
        <taxon>Oligohymenophorea</taxon>
        <taxon>Hymenostomatida</taxon>
        <taxon>Ophryoglenina</taxon>
        <taxon>Ichthyophthirius</taxon>
    </lineage>
</organism>
<dbReference type="Proteomes" id="UP000008983">
    <property type="component" value="Unassembled WGS sequence"/>
</dbReference>
<gene>
    <name evidence="1" type="ORF">IMG5_065990</name>
</gene>
<name>G0QPA6_ICHMU</name>
<proteinExistence type="predicted"/>
<dbReference type="GeneID" id="14909110"/>
<sequence>MSDFHEYNFGFIATGGRTPSPLVSNATSFTSIPSQAQISQSQIPQQVRQQKAVKTYSQTQSNIKNSPTYGMYKQQY</sequence>